<dbReference type="Proteomes" id="UP000694568">
    <property type="component" value="Unplaced"/>
</dbReference>
<evidence type="ECO:0000256" key="9">
    <source>
        <dbReference type="ARBA" id="ARBA00022525"/>
    </source>
</evidence>
<comment type="function">
    <text evidence="28">Protein C is a vitamin K-dependent serine protease that regulates blood coagulation by inactivating factors Va and VIIIa in the presence of calcium ions and phospholipids. Exerts a protective effect on the endothelial cell barrier function.</text>
</comment>
<evidence type="ECO:0000256" key="20">
    <source>
        <dbReference type="ARBA" id="ARBA00023034"/>
    </source>
</evidence>
<dbReference type="PRINTS" id="PR00001">
    <property type="entry name" value="GLABLOOD"/>
</dbReference>
<dbReference type="InterPro" id="IPR043504">
    <property type="entry name" value="Peptidase_S1_PA_chymotrypsin"/>
</dbReference>
<evidence type="ECO:0000259" key="40">
    <source>
        <dbReference type="PROSITE" id="PS50998"/>
    </source>
</evidence>
<evidence type="ECO:0000313" key="41">
    <source>
        <dbReference type="Ensembl" id="ENSSLUP00000004411.1"/>
    </source>
</evidence>
<keyword evidence="24" id="KW-0325">Glycoprotein</keyword>
<evidence type="ECO:0000256" key="30">
    <source>
        <dbReference type="ARBA" id="ARBA00040219"/>
    </source>
</evidence>
<evidence type="ECO:0000256" key="2">
    <source>
        <dbReference type="ARBA" id="ARBA00002741"/>
    </source>
</evidence>
<dbReference type="PROSITE" id="PS01187">
    <property type="entry name" value="EGF_CA"/>
    <property type="match status" value="1"/>
</dbReference>
<evidence type="ECO:0000256" key="25">
    <source>
        <dbReference type="ARBA" id="ARBA00023278"/>
    </source>
</evidence>
<evidence type="ECO:0000256" key="37">
    <source>
        <dbReference type="SAM" id="SignalP"/>
    </source>
</evidence>
<evidence type="ECO:0000256" key="28">
    <source>
        <dbReference type="ARBA" id="ARBA00037553"/>
    </source>
</evidence>
<dbReference type="InterPro" id="IPR050442">
    <property type="entry name" value="Peptidase_S1_coag_factors"/>
</dbReference>
<dbReference type="Gene3D" id="2.40.10.10">
    <property type="entry name" value="Trypsin-like serine proteases"/>
    <property type="match status" value="2"/>
</dbReference>
<dbReference type="GO" id="GO:0005509">
    <property type="term" value="F:calcium ion binding"/>
    <property type="evidence" value="ECO:0007669"/>
    <property type="project" value="InterPro"/>
</dbReference>
<dbReference type="GO" id="GO:0007596">
    <property type="term" value="P:blood coagulation"/>
    <property type="evidence" value="ECO:0007669"/>
    <property type="project" value="UniProtKB-KW"/>
</dbReference>
<keyword evidence="21" id="KW-0094">Blood coagulation</keyword>
<evidence type="ECO:0000256" key="17">
    <source>
        <dbReference type="ARBA" id="ARBA00022825"/>
    </source>
</evidence>
<dbReference type="CDD" id="cd00190">
    <property type="entry name" value="Tryp_SPc"/>
    <property type="match status" value="1"/>
</dbReference>
<dbReference type="GO" id="GO:0005783">
    <property type="term" value="C:endoplasmic reticulum"/>
    <property type="evidence" value="ECO:0007669"/>
    <property type="project" value="UniProtKB-SubCell"/>
</dbReference>
<dbReference type="InterPro" id="IPR001314">
    <property type="entry name" value="Peptidase_S1A"/>
</dbReference>
<evidence type="ECO:0000256" key="6">
    <source>
        <dbReference type="ARBA" id="ARBA00012066"/>
    </source>
</evidence>
<dbReference type="FunFam" id="2.40.10.10:FF:000011">
    <property type="entry name" value="Coagulation factor X"/>
    <property type="match status" value="1"/>
</dbReference>
<name>A0A8C9X3N9_SANLU</name>
<keyword evidence="20" id="KW-0333">Golgi apparatus</keyword>
<organism evidence="41 42">
    <name type="scientific">Sander lucioperca</name>
    <name type="common">Pike-perch</name>
    <name type="synonym">Perca lucioperca</name>
    <dbReference type="NCBI Taxonomy" id="283035"/>
    <lineage>
        <taxon>Eukaryota</taxon>
        <taxon>Metazoa</taxon>
        <taxon>Chordata</taxon>
        <taxon>Craniata</taxon>
        <taxon>Vertebrata</taxon>
        <taxon>Euteleostomi</taxon>
        <taxon>Actinopterygii</taxon>
        <taxon>Neopterygii</taxon>
        <taxon>Teleostei</taxon>
        <taxon>Neoteleostei</taxon>
        <taxon>Acanthomorphata</taxon>
        <taxon>Eupercaria</taxon>
        <taxon>Perciformes</taxon>
        <taxon>Percoidei</taxon>
        <taxon>Percidae</taxon>
        <taxon>Luciopercinae</taxon>
        <taxon>Sander</taxon>
    </lineage>
</organism>
<dbReference type="Pfam" id="PF14670">
    <property type="entry name" value="FXa_inhibition"/>
    <property type="match status" value="1"/>
</dbReference>
<evidence type="ECO:0000256" key="27">
    <source>
        <dbReference type="ARBA" id="ARBA00036045"/>
    </source>
</evidence>
<dbReference type="PROSITE" id="PS50240">
    <property type="entry name" value="TRYPSIN_DOM"/>
    <property type="match status" value="1"/>
</dbReference>
<keyword evidence="10 34" id="KW-0245">EGF-like domain</keyword>
<evidence type="ECO:0000256" key="18">
    <source>
        <dbReference type="ARBA" id="ARBA00022837"/>
    </source>
</evidence>
<keyword evidence="42" id="KW-1185">Reference proteome</keyword>
<evidence type="ECO:0000256" key="8">
    <source>
        <dbReference type="ARBA" id="ARBA00022479"/>
    </source>
</evidence>
<evidence type="ECO:0000256" key="15">
    <source>
        <dbReference type="ARBA" id="ARBA00022801"/>
    </source>
</evidence>
<evidence type="ECO:0000256" key="14">
    <source>
        <dbReference type="ARBA" id="ARBA00022723"/>
    </source>
</evidence>
<dbReference type="PANTHER" id="PTHR24278">
    <property type="entry name" value="COAGULATION FACTOR"/>
    <property type="match status" value="1"/>
</dbReference>
<evidence type="ECO:0000256" key="34">
    <source>
        <dbReference type="PROSITE-ProRule" id="PRU00076"/>
    </source>
</evidence>
<dbReference type="PROSITE" id="PS50026">
    <property type="entry name" value="EGF_3"/>
    <property type="match status" value="1"/>
</dbReference>
<evidence type="ECO:0000256" key="16">
    <source>
        <dbReference type="ARBA" id="ARBA00022824"/>
    </source>
</evidence>
<evidence type="ECO:0000256" key="5">
    <source>
        <dbReference type="ARBA" id="ARBA00004613"/>
    </source>
</evidence>
<keyword evidence="18" id="KW-0106">Calcium</keyword>
<evidence type="ECO:0000256" key="12">
    <source>
        <dbReference type="ARBA" id="ARBA00022670"/>
    </source>
</evidence>
<feature type="chain" id="PRO_5034454408" description="Coagulation factor IX" evidence="37">
    <location>
        <begin position="23"/>
        <end position="526"/>
    </location>
</feature>
<dbReference type="SMART" id="SM00181">
    <property type="entry name" value="EGF"/>
    <property type="match status" value="2"/>
</dbReference>
<dbReference type="Pfam" id="PF00594">
    <property type="entry name" value="Gla"/>
    <property type="match status" value="1"/>
</dbReference>
<comment type="catalytic activity">
    <reaction evidence="1">
        <text>Selective cleavage of Arg-|-Ile bond in factor X to form factor Xa.</text>
        <dbReference type="EC" id="3.4.21.22"/>
    </reaction>
</comment>
<feature type="region of interest" description="Disordered" evidence="36">
    <location>
        <begin position="260"/>
        <end position="283"/>
    </location>
</feature>
<dbReference type="PROSITE" id="PS00010">
    <property type="entry name" value="ASX_HYDROXYL"/>
    <property type="match status" value="1"/>
</dbReference>
<dbReference type="InterPro" id="IPR012224">
    <property type="entry name" value="Pept_S1A_FX"/>
</dbReference>
<evidence type="ECO:0000256" key="24">
    <source>
        <dbReference type="ARBA" id="ARBA00023180"/>
    </source>
</evidence>
<dbReference type="InterPro" id="IPR018097">
    <property type="entry name" value="EGF_Ca-bd_CS"/>
</dbReference>
<evidence type="ECO:0000256" key="31">
    <source>
        <dbReference type="ARBA" id="ARBA00041306"/>
    </source>
</evidence>
<dbReference type="AlphaFoldDB" id="A0A8C9X3N9"/>
<dbReference type="SUPFAM" id="SSF57196">
    <property type="entry name" value="EGF/Laminin"/>
    <property type="match status" value="2"/>
</dbReference>
<protein>
    <recommendedName>
        <fullName evidence="7">Coagulation factor IX</fullName>
        <ecNumber evidence="6">3.4.21.22</ecNumber>
        <ecNumber evidence="29">3.4.21.69</ecNumber>
    </recommendedName>
    <alternativeName>
        <fullName evidence="33">Anticoagulant protein C</fullName>
    </alternativeName>
    <alternativeName>
        <fullName evidence="31">Autoprothrombin IIA</fullName>
    </alternativeName>
    <alternativeName>
        <fullName evidence="32">Blood coagulation factor XIV</fullName>
    </alternativeName>
    <alternativeName>
        <fullName evidence="26">Christmas factor</fullName>
    </alternativeName>
    <alternativeName>
        <fullName evidence="30">Vitamin K-dependent protein C</fullName>
    </alternativeName>
</protein>
<feature type="region of interest" description="Disordered" evidence="36">
    <location>
        <begin position="197"/>
        <end position="219"/>
    </location>
</feature>
<evidence type="ECO:0000259" key="39">
    <source>
        <dbReference type="PROSITE" id="PS50240"/>
    </source>
</evidence>
<feature type="signal peptide" evidence="37">
    <location>
        <begin position="1"/>
        <end position="22"/>
    </location>
</feature>
<dbReference type="EC" id="3.4.21.22" evidence="6"/>
<keyword evidence="19" id="KW-0460">Magnesium</keyword>
<gene>
    <name evidence="41" type="primary">f9b</name>
</gene>
<evidence type="ECO:0000256" key="19">
    <source>
        <dbReference type="ARBA" id="ARBA00022842"/>
    </source>
</evidence>
<comment type="catalytic activity">
    <reaction evidence="27">
        <text>Degradation of blood coagulation factors Va and VIIIa.</text>
        <dbReference type="EC" id="3.4.21.69"/>
    </reaction>
</comment>
<evidence type="ECO:0000256" key="35">
    <source>
        <dbReference type="RuleBase" id="RU363034"/>
    </source>
</evidence>
<keyword evidence="37" id="KW-0732">Signal</keyword>
<dbReference type="EC" id="3.4.21.69" evidence="29"/>
<keyword evidence="8" id="KW-0301">Gamma-carboxyglutamic acid</keyword>
<dbReference type="SMART" id="SM00069">
    <property type="entry name" value="GLA"/>
    <property type="match status" value="1"/>
</dbReference>
<evidence type="ECO:0000256" key="32">
    <source>
        <dbReference type="ARBA" id="ARBA00042403"/>
    </source>
</evidence>
<dbReference type="GO" id="GO:0005615">
    <property type="term" value="C:extracellular space"/>
    <property type="evidence" value="ECO:0007669"/>
    <property type="project" value="TreeGrafter"/>
</dbReference>
<dbReference type="InterPro" id="IPR018114">
    <property type="entry name" value="TRYPSIN_HIS"/>
</dbReference>
<dbReference type="FunFam" id="2.10.25.10:FF:000162">
    <property type="entry name" value="Coagulation factor X (Predicted)"/>
    <property type="match status" value="1"/>
</dbReference>
<keyword evidence="11" id="KW-0597">Phosphoprotein</keyword>
<evidence type="ECO:0000256" key="26">
    <source>
        <dbReference type="ARBA" id="ARBA00031357"/>
    </source>
</evidence>
<evidence type="ECO:0000256" key="22">
    <source>
        <dbReference type="ARBA" id="ARBA00023145"/>
    </source>
</evidence>
<dbReference type="Pfam" id="PF00008">
    <property type="entry name" value="EGF"/>
    <property type="match status" value="1"/>
</dbReference>
<dbReference type="SMART" id="SM00179">
    <property type="entry name" value="EGF_CA"/>
    <property type="match status" value="1"/>
</dbReference>
<feature type="disulfide bond" evidence="34">
    <location>
        <begin position="123"/>
        <end position="132"/>
    </location>
</feature>
<dbReference type="Gene3D" id="4.10.740.10">
    <property type="entry name" value="Coagulation Factor IX"/>
    <property type="match status" value="1"/>
</dbReference>
<dbReference type="SUPFAM" id="SSF50494">
    <property type="entry name" value="Trypsin-like serine proteases"/>
    <property type="match status" value="1"/>
</dbReference>
<dbReference type="PANTHER" id="PTHR24278:SF31">
    <property type="entry name" value="COAGULATION FACTOR IX"/>
    <property type="match status" value="1"/>
</dbReference>
<dbReference type="PROSITE" id="PS00011">
    <property type="entry name" value="GLA_1"/>
    <property type="match status" value="1"/>
</dbReference>
<evidence type="ECO:0000256" key="33">
    <source>
        <dbReference type="ARBA" id="ARBA00042906"/>
    </source>
</evidence>
<keyword evidence="15 35" id="KW-0378">Hydrolase</keyword>
<reference evidence="41" key="1">
    <citation type="submission" date="2025-08" db="UniProtKB">
        <authorList>
            <consortium name="Ensembl"/>
        </authorList>
    </citation>
    <scope>IDENTIFICATION</scope>
</reference>
<dbReference type="PROSITE" id="PS50998">
    <property type="entry name" value="GLA_2"/>
    <property type="match status" value="1"/>
</dbReference>
<evidence type="ECO:0000256" key="23">
    <source>
        <dbReference type="ARBA" id="ARBA00023157"/>
    </source>
</evidence>
<evidence type="ECO:0000256" key="7">
    <source>
        <dbReference type="ARBA" id="ARBA00019454"/>
    </source>
</evidence>
<keyword evidence="17 35" id="KW-0720">Serine protease</keyword>
<reference evidence="41" key="2">
    <citation type="submission" date="2025-09" db="UniProtKB">
        <authorList>
            <consortium name="Ensembl"/>
        </authorList>
    </citation>
    <scope>IDENTIFICATION</scope>
</reference>
<dbReference type="InterPro" id="IPR000152">
    <property type="entry name" value="EGF-type_Asp/Asn_hydroxyl_site"/>
</dbReference>
<dbReference type="InterPro" id="IPR001881">
    <property type="entry name" value="EGF-like_Ca-bd_dom"/>
</dbReference>
<dbReference type="InterPro" id="IPR000294">
    <property type="entry name" value="GLA_domain"/>
</dbReference>
<dbReference type="Gene3D" id="2.10.25.10">
    <property type="entry name" value="Laminin"/>
    <property type="match status" value="2"/>
</dbReference>
<feature type="compositionally biased region" description="Low complexity" evidence="36">
    <location>
        <begin position="197"/>
        <end position="217"/>
    </location>
</feature>
<dbReference type="InterPro" id="IPR001254">
    <property type="entry name" value="Trypsin_dom"/>
</dbReference>
<evidence type="ECO:0000256" key="1">
    <source>
        <dbReference type="ARBA" id="ARBA00001368"/>
    </source>
</evidence>
<dbReference type="GO" id="GO:0004252">
    <property type="term" value="F:serine-type endopeptidase activity"/>
    <property type="evidence" value="ECO:0007669"/>
    <property type="project" value="UniProtKB-EC"/>
</dbReference>
<dbReference type="GeneTree" id="ENSGT00940000159516"/>
<dbReference type="InterPro" id="IPR035972">
    <property type="entry name" value="GLA-like_dom_SF"/>
</dbReference>
<keyword evidence="22" id="KW-0865">Zymogen</keyword>
<evidence type="ECO:0000256" key="3">
    <source>
        <dbReference type="ARBA" id="ARBA00004240"/>
    </source>
</evidence>
<proteinExistence type="predicted"/>
<evidence type="ECO:0000256" key="10">
    <source>
        <dbReference type="ARBA" id="ARBA00022536"/>
    </source>
</evidence>
<dbReference type="GO" id="GO:0006508">
    <property type="term" value="P:proteolysis"/>
    <property type="evidence" value="ECO:0007669"/>
    <property type="project" value="UniProtKB-KW"/>
</dbReference>
<feature type="domain" description="Gla" evidence="40">
    <location>
        <begin position="51"/>
        <end position="97"/>
    </location>
</feature>
<dbReference type="PRINTS" id="PR00010">
    <property type="entry name" value="EGFBLOOD"/>
</dbReference>
<keyword evidence="25" id="KW-0379">Hydroxylation</keyword>
<keyword evidence="23 34" id="KW-1015">Disulfide bond</keyword>
<keyword evidence="12 35" id="KW-0645">Protease</keyword>
<comment type="function">
    <text evidence="2">Factor IX is a vitamin K-dependent plasma protein that participates in the intrinsic pathway of blood coagulation by converting factor X to its active form in the presence of Ca(2+) ions, phospholipids, and factor VIIIa.</text>
</comment>
<accession>A0A8C9X3N9</accession>
<dbReference type="InterPro" id="IPR009003">
    <property type="entry name" value="Peptidase_S1_PA"/>
</dbReference>
<dbReference type="Pfam" id="PF00089">
    <property type="entry name" value="Trypsin"/>
    <property type="match status" value="1"/>
</dbReference>
<keyword evidence="9" id="KW-0964">Secreted</keyword>
<sequence>MARVSLLTFFIVGLMLVVYGLAAEITEENTGAVFVPQQAADTVLRRLRRYNSGHGEEIFMKANLERECREETCVMEEAREVFEDDEKTMTFWASYSDGDQCKPPPCQNGGQCEDGIGSYVCYCKPNFDGKNCEIEVSKQCLVNNGGCSHFCVMKEKIPVCQCAVGYELGPDKKSCEPTEQFSCGRVTLSSTSVTRSIITPRSSSTTHSSETKNNSSDTLEDDFDYLTELYDYYDLPSNESDLANASVASVVKKRSVRSDSSSSVNPAEIAMNSGEASNVTETPTEKKQLPSWAFFPTLPTIIEQDNTDQRIVGGNEAIPGEIPWQVALMYHSATLQKGVSFCGGSLLSDLWILTAAHCLTHPDYATRDVFVRVGEHDVNKVEGPERDHMIAEQHIHPFYDDFTEKLLRDSSSSLVSGWGQLKFQGPDSSKLQKLEVPYVERPICKKSSRDHITRYMFCAGYQTEKKDSCQGDSGGPHSSNYKGTWFLTGIVSWGEECAMDGKYGIYTRVSRYYTWITQTTGIPVNN</sequence>
<evidence type="ECO:0000313" key="42">
    <source>
        <dbReference type="Proteomes" id="UP000694568"/>
    </source>
</evidence>
<evidence type="ECO:0000256" key="36">
    <source>
        <dbReference type="SAM" id="MobiDB-lite"/>
    </source>
</evidence>
<evidence type="ECO:0000256" key="29">
    <source>
        <dbReference type="ARBA" id="ARBA00038995"/>
    </source>
</evidence>
<keyword evidence="13" id="KW-0356">Hemostasis</keyword>
<comment type="subcellular location">
    <subcellularLocation>
        <location evidence="3">Endoplasmic reticulum</location>
    </subcellularLocation>
    <subcellularLocation>
        <location evidence="4">Golgi apparatus</location>
    </subcellularLocation>
    <subcellularLocation>
        <location evidence="5">Secreted</location>
    </subcellularLocation>
</comment>
<dbReference type="Ensembl" id="ENSSLUT00000004542.1">
    <property type="protein sequence ID" value="ENSSLUP00000004411.1"/>
    <property type="gene ID" value="ENSSLUG00000001995.1"/>
</dbReference>
<keyword evidence="14" id="KW-0479">Metal-binding</keyword>
<keyword evidence="16" id="KW-0256">Endoplasmic reticulum</keyword>
<dbReference type="InterPro" id="IPR000742">
    <property type="entry name" value="EGF"/>
</dbReference>
<feature type="domain" description="Peptidase S1" evidence="39">
    <location>
        <begin position="311"/>
        <end position="521"/>
    </location>
</feature>
<dbReference type="PROSITE" id="PS00135">
    <property type="entry name" value="TRYPSIN_SER"/>
    <property type="match status" value="1"/>
</dbReference>
<dbReference type="FunFam" id="4.10.740.10:FF:000001">
    <property type="entry name" value="vitamin K-dependent protein S"/>
    <property type="match status" value="1"/>
</dbReference>
<comment type="caution">
    <text evidence="34">Lacks conserved residue(s) required for the propagation of feature annotation.</text>
</comment>
<evidence type="ECO:0000256" key="4">
    <source>
        <dbReference type="ARBA" id="ARBA00004555"/>
    </source>
</evidence>
<dbReference type="PRINTS" id="PR00722">
    <property type="entry name" value="CHYMOTRYPSIN"/>
</dbReference>
<dbReference type="PROSITE" id="PS00134">
    <property type="entry name" value="TRYPSIN_HIS"/>
    <property type="match status" value="1"/>
</dbReference>
<dbReference type="GO" id="GO:0005794">
    <property type="term" value="C:Golgi apparatus"/>
    <property type="evidence" value="ECO:0007669"/>
    <property type="project" value="UniProtKB-SubCell"/>
</dbReference>
<evidence type="ECO:0000256" key="13">
    <source>
        <dbReference type="ARBA" id="ARBA00022696"/>
    </source>
</evidence>
<dbReference type="PIRSF" id="PIRSF001143">
    <property type="entry name" value="Factor_X"/>
    <property type="match status" value="1"/>
</dbReference>
<dbReference type="SMART" id="SM00020">
    <property type="entry name" value="Tryp_SPc"/>
    <property type="match status" value="1"/>
</dbReference>
<evidence type="ECO:0000256" key="21">
    <source>
        <dbReference type="ARBA" id="ARBA00023084"/>
    </source>
</evidence>
<dbReference type="SUPFAM" id="SSF57630">
    <property type="entry name" value="GLA-domain"/>
    <property type="match status" value="1"/>
</dbReference>
<evidence type="ECO:0000259" key="38">
    <source>
        <dbReference type="PROSITE" id="PS50026"/>
    </source>
</evidence>
<dbReference type="CDD" id="cd00054">
    <property type="entry name" value="EGF_CA"/>
    <property type="match status" value="1"/>
</dbReference>
<dbReference type="PROSITE" id="PS00022">
    <property type="entry name" value="EGF_1"/>
    <property type="match status" value="1"/>
</dbReference>
<evidence type="ECO:0000256" key="11">
    <source>
        <dbReference type="ARBA" id="ARBA00022553"/>
    </source>
</evidence>
<dbReference type="InterPro" id="IPR017857">
    <property type="entry name" value="Coagulation_fac-like_Gla_dom"/>
</dbReference>
<feature type="domain" description="EGF-like" evidence="38">
    <location>
        <begin position="97"/>
        <end position="133"/>
    </location>
</feature>
<dbReference type="InterPro" id="IPR033116">
    <property type="entry name" value="TRYPSIN_SER"/>
</dbReference>